<protein>
    <recommendedName>
        <fullName evidence="5">WD domain, G-beta repeat protein</fullName>
    </recommendedName>
</protein>
<dbReference type="PANTHER" id="PTHR46200">
    <property type="entry name" value="GATOR COMPLEX PROTEIN WDR24"/>
    <property type="match status" value="1"/>
</dbReference>
<evidence type="ECO:0008006" key="5">
    <source>
        <dbReference type="Google" id="ProtNLM"/>
    </source>
</evidence>
<keyword evidence="4" id="KW-1185">Reference proteome</keyword>
<dbReference type="GO" id="GO:0061700">
    <property type="term" value="C:GATOR2 complex"/>
    <property type="evidence" value="ECO:0007669"/>
    <property type="project" value="TreeGrafter"/>
</dbReference>
<dbReference type="PANTHER" id="PTHR46200:SF1">
    <property type="entry name" value="GATOR COMPLEX PROTEIN WDR24"/>
    <property type="match status" value="1"/>
</dbReference>
<dbReference type="SUPFAM" id="SSF50978">
    <property type="entry name" value="WD40 repeat-like"/>
    <property type="match status" value="1"/>
</dbReference>
<evidence type="ECO:0000313" key="4">
    <source>
        <dbReference type="Proteomes" id="UP000230423"/>
    </source>
</evidence>
<reference evidence="3 4" key="1">
    <citation type="submission" date="2015-09" db="EMBL/GenBank/DDBJ databases">
        <title>Draft genome of the parasitic nematode Teladorsagia circumcincta isolate WARC Sus (inbred).</title>
        <authorList>
            <person name="Mitreva M."/>
        </authorList>
    </citation>
    <scope>NUCLEOTIDE SEQUENCE [LARGE SCALE GENOMIC DNA]</scope>
    <source>
        <strain evidence="3 4">S</strain>
    </source>
</reference>
<dbReference type="GO" id="GO:0034198">
    <property type="term" value="P:cellular response to amino acid starvation"/>
    <property type="evidence" value="ECO:0007669"/>
    <property type="project" value="TreeGrafter"/>
</dbReference>
<name>A0A2G9UHK3_TELCI</name>
<keyword evidence="1" id="KW-0853">WD repeat</keyword>
<dbReference type="InterPro" id="IPR015943">
    <property type="entry name" value="WD40/YVTN_repeat-like_dom_sf"/>
</dbReference>
<dbReference type="OrthoDB" id="60955at2759"/>
<sequence>MAPVGRVYWSPDPKNGFHIASCAVVNDMSVHIWDIRRPFLPFASFEDHSDSVTDMWWNIQDPDRIVSSGKDGLLVLHRMEQKQSPLSYACDMALDVAPDGLVGVAANSHIPIIKHQEQYMARKRQPYDPFRTPVRSQLSCGLPDNAMNTLQPCAFYKLAEKKGVSCALPHSFTTLIFRYLAGGRPLRTLCNHNANLAMHLGQSSVAQTWRLVGALLEQTGLQKVYDKDVKEAVTAFREKYDKYVTEMERHGKKVPEPPHPLAVLPTHLTRFSGNHSRLYRSRKEVRHYKLLFKGICATCQLIDAIAARLSPTIDQQYSEFAPSNVASGDFYFGAGELTKTAIEKGMYVLRR</sequence>
<evidence type="ECO:0000256" key="2">
    <source>
        <dbReference type="ARBA" id="ARBA00022737"/>
    </source>
</evidence>
<keyword evidence="2" id="KW-0677">Repeat</keyword>
<dbReference type="GO" id="GO:0005774">
    <property type="term" value="C:vacuolar membrane"/>
    <property type="evidence" value="ECO:0007669"/>
    <property type="project" value="TreeGrafter"/>
</dbReference>
<proteinExistence type="predicted"/>
<organism evidence="3 4">
    <name type="scientific">Teladorsagia circumcincta</name>
    <name type="common">Brown stomach worm</name>
    <name type="synonym">Ostertagia circumcincta</name>
    <dbReference type="NCBI Taxonomy" id="45464"/>
    <lineage>
        <taxon>Eukaryota</taxon>
        <taxon>Metazoa</taxon>
        <taxon>Ecdysozoa</taxon>
        <taxon>Nematoda</taxon>
        <taxon>Chromadorea</taxon>
        <taxon>Rhabditida</taxon>
        <taxon>Rhabditina</taxon>
        <taxon>Rhabditomorpha</taxon>
        <taxon>Strongyloidea</taxon>
        <taxon>Trichostrongylidae</taxon>
        <taxon>Teladorsagia</taxon>
    </lineage>
</organism>
<dbReference type="InterPro" id="IPR037590">
    <property type="entry name" value="WDR24"/>
</dbReference>
<dbReference type="GO" id="GO:1904263">
    <property type="term" value="P:positive regulation of TORC1 signaling"/>
    <property type="evidence" value="ECO:0007669"/>
    <property type="project" value="TreeGrafter"/>
</dbReference>
<dbReference type="GO" id="GO:0005829">
    <property type="term" value="C:cytosol"/>
    <property type="evidence" value="ECO:0007669"/>
    <property type="project" value="TreeGrafter"/>
</dbReference>
<dbReference type="Gene3D" id="2.130.10.10">
    <property type="entry name" value="YVTN repeat-like/Quinoprotein amine dehydrogenase"/>
    <property type="match status" value="1"/>
</dbReference>
<dbReference type="GO" id="GO:0016239">
    <property type="term" value="P:positive regulation of macroautophagy"/>
    <property type="evidence" value="ECO:0007669"/>
    <property type="project" value="TreeGrafter"/>
</dbReference>
<accession>A0A2G9UHK3</accession>
<evidence type="ECO:0000256" key="1">
    <source>
        <dbReference type="ARBA" id="ARBA00022574"/>
    </source>
</evidence>
<dbReference type="AlphaFoldDB" id="A0A2G9UHK3"/>
<evidence type="ECO:0000313" key="3">
    <source>
        <dbReference type="EMBL" id="PIO69721.1"/>
    </source>
</evidence>
<dbReference type="InterPro" id="IPR036322">
    <property type="entry name" value="WD40_repeat_dom_sf"/>
</dbReference>
<gene>
    <name evidence="3" type="ORF">TELCIR_08447</name>
</gene>
<dbReference type="Proteomes" id="UP000230423">
    <property type="component" value="Unassembled WGS sequence"/>
</dbReference>
<dbReference type="EMBL" id="KZ346546">
    <property type="protein sequence ID" value="PIO69721.1"/>
    <property type="molecule type" value="Genomic_DNA"/>
</dbReference>